<dbReference type="STRING" id="1300347.I601_2045"/>
<evidence type="ECO:0000256" key="3">
    <source>
        <dbReference type="RuleBase" id="RU000363"/>
    </source>
</evidence>
<accession>A0A1A9GLJ8</accession>
<dbReference type="InterPro" id="IPR002347">
    <property type="entry name" value="SDR_fam"/>
</dbReference>
<dbReference type="KEGG" id="ndk:I601_2045"/>
<dbReference type="SMART" id="SM00822">
    <property type="entry name" value="PKS_KR"/>
    <property type="match status" value="1"/>
</dbReference>
<gene>
    <name evidence="5" type="primary">acr1_3</name>
    <name evidence="5" type="ORF">I601_2045</name>
</gene>
<dbReference type="Proteomes" id="UP000077868">
    <property type="component" value="Chromosome"/>
</dbReference>
<dbReference type="PANTHER" id="PTHR24320:SF148">
    <property type="entry name" value="NAD(P)-BINDING ROSSMANN-FOLD SUPERFAMILY PROTEIN"/>
    <property type="match status" value="1"/>
</dbReference>
<dbReference type="PRINTS" id="PR00080">
    <property type="entry name" value="SDRFAMILY"/>
</dbReference>
<keyword evidence="2 5" id="KW-0560">Oxidoreductase</keyword>
<dbReference type="SUPFAM" id="SSF51735">
    <property type="entry name" value="NAD(P)-binding Rossmann-fold domains"/>
    <property type="match status" value="1"/>
</dbReference>
<dbReference type="EMBL" id="CP015079">
    <property type="protein sequence ID" value="ANH38473.1"/>
    <property type="molecule type" value="Genomic_DNA"/>
</dbReference>
<dbReference type="GO" id="GO:0016491">
    <property type="term" value="F:oxidoreductase activity"/>
    <property type="evidence" value="ECO:0007669"/>
    <property type="project" value="UniProtKB-KW"/>
</dbReference>
<dbReference type="PATRIC" id="fig|1300347.3.peg.2044"/>
<dbReference type="OrthoDB" id="3237043at2"/>
<dbReference type="InterPro" id="IPR057326">
    <property type="entry name" value="KR_dom"/>
</dbReference>
<dbReference type="RefSeq" id="WP_068108980.1">
    <property type="nucleotide sequence ID" value="NZ_CP015079.1"/>
</dbReference>
<name>A0A1A9GLJ8_9ACTN</name>
<protein>
    <submittedName>
        <fullName evidence="5">Fatty acyl-CoA reductase</fullName>
        <ecNumber evidence="5">1.2.1.-</ecNumber>
    </submittedName>
</protein>
<evidence type="ECO:0000313" key="5">
    <source>
        <dbReference type="EMBL" id="ANH38473.1"/>
    </source>
</evidence>
<dbReference type="AlphaFoldDB" id="A0A1A9GLJ8"/>
<sequence>MSTIMITGATDGIGLATAQRLASLDHRLVLHGRSPGRLADARAAVEAQRAGSVLATALADLSDLSEVDALAAAAADLSIDVLVNNAGVYHTEHPVTVDGLDVRFVVNTIAPYRLTRLLLAHLPASGRVVNLSSAAQAPVDLQALAGGRRLDHGTAYAQSKLALTMWTRHLADQVGPDGPVAVAVNPGSLLASKMVRDGFGIAGNDINIGVEVLVRASTSGEFADAGGKYYDNDAGRFADPHPDALDPEKRAALVAGIDRVLGR</sequence>
<comment type="similarity">
    <text evidence="1 3">Belongs to the short-chain dehydrogenases/reductases (SDR) family.</text>
</comment>
<evidence type="ECO:0000259" key="4">
    <source>
        <dbReference type="SMART" id="SM00822"/>
    </source>
</evidence>
<organism evidence="5 6">
    <name type="scientific">Nocardioides dokdonensis FR1436</name>
    <dbReference type="NCBI Taxonomy" id="1300347"/>
    <lineage>
        <taxon>Bacteria</taxon>
        <taxon>Bacillati</taxon>
        <taxon>Actinomycetota</taxon>
        <taxon>Actinomycetes</taxon>
        <taxon>Propionibacteriales</taxon>
        <taxon>Nocardioidaceae</taxon>
        <taxon>Nocardioides</taxon>
    </lineage>
</organism>
<dbReference type="PRINTS" id="PR00081">
    <property type="entry name" value="GDHRDH"/>
</dbReference>
<evidence type="ECO:0000313" key="6">
    <source>
        <dbReference type="Proteomes" id="UP000077868"/>
    </source>
</evidence>
<dbReference type="InterPro" id="IPR020904">
    <property type="entry name" value="Sc_DH/Rdtase_CS"/>
</dbReference>
<evidence type="ECO:0000256" key="2">
    <source>
        <dbReference type="ARBA" id="ARBA00023002"/>
    </source>
</evidence>
<dbReference type="PANTHER" id="PTHR24320">
    <property type="entry name" value="RETINOL DEHYDROGENASE"/>
    <property type="match status" value="1"/>
</dbReference>
<dbReference type="Gene3D" id="3.40.50.720">
    <property type="entry name" value="NAD(P)-binding Rossmann-like Domain"/>
    <property type="match status" value="1"/>
</dbReference>
<dbReference type="PROSITE" id="PS00061">
    <property type="entry name" value="ADH_SHORT"/>
    <property type="match status" value="1"/>
</dbReference>
<evidence type="ECO:0000256" key="1">
    <source>
        <dbReference type="ARBA" id="ARBA00006484"/>
    </source>
</evidence>
<dbReference type="EC" id="1.2.1.-" evidence="5"/>
<keyword evidence="6" id="KW-1185">Reference proteome</keyword>
<feature type="domain" description="Ketoreductase" evidence="4">
    <location>
        <begin position="2"/>
        <end position="169"/>
    </location>
</feature>
<dbReference type="Pfam" id="PF00106">
    <property type="entry name" value="adh_short"/>
    <property type="match status" value="1"/>
</dbReference>
<dbReference type="InterPro" id="IPR036291">
    <property type="entry name" value="NAD(P)-bd_dom_sf"/>
</dbReference>
<proteinExistence type="inferred from homology"/>
<reference evidence="5 6" key="1">
    <citation type="submission" date="2016-03" db="EMBL/GenBank/DDBJ databases">
        <title>Complete genome sequence of a soil Actinobacterium, Nocardioides dokdonensis FR1436.</title>
        <authorList>
            <person name="Kwon S.-K."/>
            <person name="Kim K."/>
            <person name="Kim J.F."/>
        </authorList>
    </citation>
    <scope>NUCLEOTIDE SEQUENCE [LARGE SCALE GENOMIC DNA]</scope>
    <source>
        <strain evidence="5 6">FR1436</strain>
    </source>
</reference>